<dbReference type="GO" id="GO:0071949">
    <property type="term" value="F:FAD binding"/>
    <property type="evidence" value="ECO:0007669"/>
    <property type="project" value="InterPro"/>
</dbReference>
<dbReference type="InterPro" id="IPR050407">
    <property type="entry name" value="Geranylgeranyl_reductase"/>
</dbReference>
<feature type="domain" description="FAD-binding" evidence="1">
    <location>
        <begin position="17"/>
        <end position="317"/>
    </location>
</feature>
<dbReference type="InterPro" id="IPR036188">
    <property type="entry name" value="FAD/NAD-bd_sf"/>
</dbReference>
<protein>
    <recommendedName>
        <fullName evidence="1">FAD-binding domain-containing protein</fullName>
    </recommendedName>
</protein>
<dbReference type="PANTHER" id="PTHR42685">
    <property type="entry name" value="GERANYLGERANYL DIPHOSPHATE REDUCTASE"/>
    <property type="match status" value="1"/>
</dbReference>
<dbReference type="InterPro" id="IPR002938">
    <property type="entry name" value="FAD-bd"/>
</dbReference>
<dbReference type="PRINTS" id="PR00420">
    <property type="entry name" value="RNGMNOXGNASE"/>
</dbReference>
<sequence length="395" mass="41606">MTVLDASNQQTSRELWDAVVIGAGPAGAISSYLLAKSGVRTLLVEAKAFPRGKVCGGCLNARGIAALESISLGETLKECQPTVVDCLKIVHRNRSAELSLPAGLSVSRETLDAALVEASIAAGVTFMPETSCRVLSDLDNDLRVLRLSSHTGETTQVSARVVLACDGLGHPSLVNLPEVASTVAAGSRIGLGAIVEDSEASQAFATNTIYMAVAEQGYVGLAHAERGRVSIASAVDPKALAAADSPASLLRQMLRSAGLDYPTIDDSLPLRGTPPITQQAGQVASHRLFLLGDAAGYVEPFTGEGMAAAIEGAMSVAPLANQAVANWNEHLAAAWQETYHRTIRSRQQACKAIAWLVRHPRLLQWSIGCLSYQPFVGNKVARWVGSMRTPQGKSC</sequence>
<dbReference type="EMBL" id="CP036278">
    <property type="protein sequence ID" value="QDU55705.1"/>
    <property type="molecule type" value="Genomic_DNA"/>
</dbReference>
<dbReference type="Gene3D" id="3.50.50.60">
    <property type="entry name" value="FAD/NAD(P)-binding domain"/>
    <property type="match status" value="1"/>
</dbReference>
<evidence type="ECO:0000259" key="1">
    <source>
        <dbReference type="Pfam" id="PF01494"/>
    </source>
</evidence>
<dbReference type="PANTHER" id="PTHR42685:SF22">
    <property type="entry name" value="CONDITIONED MEDIUM FACTOR RECEPTOR 1"/>
    <property type="match status" value="1"/>
</dbReference>
<dbReference type="KEGG" id="amuc:Pan181_18990"/>
<gene>
    <name evidence="2" type="ORF">Pan181_18990</name>
</gene>
<dbReference type="AlphaFoldDB" id="A0A518ALV2"/>
<dbReference type="SUPFAM" id="SSF51905">
    <property type="entry name" value="FAD/NAD(P)-binding domain"/>
    <property type="match status" value="1"/>
</dbReference>
<dbReference type="Pfam" id="PF01494">
    <property type="entry name" value="FAD_binding_3"/>
    <property type="match status" value="1"/>
</dbReference>
<proteinExistence type="predicted"/>
<name>A0A518ALV2_9BACT</name>
<organism evidence="2 3">
    <name type="scientific">Aeoliella mucimassa</name>
    <dbReference type="NCBI Taxonomy" id="2527972"/>
    <lineage>
        <taxon>Bacteria</taxon>
        <taxon>Pseudomonadati</taxon>
        <taxon>Planctomycetota</taxon>
        <taxon>Planctomycetia</taxon>
        <taxon>Pirellulales</taxon>
        <taxon>Lacipirellulaceae</taxon>
        <taxon>Aeoliella</taxon>
    </lineage>
</organism>
<evidence type="ECO:0000313" key="2">
    <source>
        <dbReference type="EMBL" id="QDU55705.1"/>
    </source>
</evidence>
<dbReference type="RefSeq" id="WP_145246527.1">
    <property type="nucleotide sequence ID" value="NZ_CP036278.1"/>
</dbReference>
<evidence type="ECO:0000313" key="3">
    <source>
        <dbReference type="Proteomes" id="UP000315750"/>
    </source>
</evidence>
<keyword evidence="3" id="KW-1185">Reference proteome</keyword>
<dbReference type="Proteomes" id="UP000315750">
    <property type="component" value="Chromosome"/>
</dbReference>
<reference evidence="2 3" key="1">
    <citation type="submission" date="2019-02" db="EMBL/GenBank/DDBJ databases">
        <title>Deep-cultivation of Planctomycetes and their phenomic and genomic characterization uncovers novel biology.</title>
        <authorList>
            <person name="Wiegand S."/>
            <person name="Jogler M."/>
            <person name="Boedeker C."/>
            <person name="Pinto D."/>
            <person name="Vollmers J."/>
            <person name="Rivas-Marin E."/>
            <person name="Kohn T."/>
            <person name="Peeters S.H."/>
            <person name="Heuer A."/>
            <person name="Rast P."/>
            <person name="Oberbeckmann S."/>
            <person name="Bunk B."/>
            <person name="Jeske O."/>
            <person name="Meyerdierks A."/>
            <person name="Storesund J.E."/>
            <person name="Kallscheuer N."/>
            <person name="Luecker S."/>
            <person name="Lage O.M."/>
            <person name="Pohl T."/>
            <person name="Merkel B.J."/>
            <person name="Hornburger P."/>
            <person name="Mueller R.-W."/>
            <person name="Bruemmer F."/>
            <person name="Labrenz M."/>
            <person name="Spormann A.M."/>
            <person name="Op den Camp H."/>
            <person name="Overmann J."/>
            <person name="Amann R."/>
            <person name="Jetten M.S.M."/>
            <person name="Mascher T."/>
            <person name="Medema M.H."/>
            <person name="Devos D.P."/>
            <person name="Kaster A.-K."/>
            <person name="Ovreas L."/>
            <person name="Rohde M."/>
            <person name="Galperin M.Y."/>
            <person name="Jogler C."/>
        </authorList>
    </citation>
    <scope>NUCLEOTIDE SEQUENCE [LARGE SCALE GENOMIC DNA]</scope>
    <source>
        <strain evidence="2 3">Pan181</strain>
    </source>
</reference>
<accession>A0A518ALV2</accession>
<dbReference type="OrthoDB" id="9806565at2"/>